<evidence type="ECO:0000313" key="2">
    <source>
        <dbReference type="Proteomes" id="UP000320948"/>
    </source>
</evidence>
<proteinExistence type="predicted"/>
<dbReference type="EMBL" id="VAFM01000001">
    <property type="protein sequence ID" value="TKW61894.1"/>
    <property type="molecule type" value="Genomic_DNA"/>
</dbReference>
<dbReference type="AlphaFoldDB" id="A0A6N4RFL7"/>
<sequence>MGYVPPTLRRVTSDAPYQGAYLEDDMTPATLPDGTPLHTYMIDGYAIDTLWLGFDKAACRTYVDSLPDDSPHLLPMHAFTQELADLASPLFDTPLRTDIYEYLVVYKEHFVALTQLDFKRMFVPKRNVSGFTRTHRSRAA</sequence>
<comment type="caution">
    <text evidence="1">The sequence shown here is derived from an EMBL/GenBank/DDBJ whole genome shotgun (WGS) entry which is preliminary data.</text>
</comment>
<organism evidence="1 2">
    <name type="scientific">Blastochloris viridis</name>
    <name type="common">Rhodopseudomonas viridis</name>
    <dbReference type="NCBI Taxonomy" id="1079"/>
    <lineage>
        <taxon>Bacteria</taxon>
        <taxon>Pseudomonadati</taxon>
        <taxon>Pseudomonadota</taxon>
        <taxon>Alphaproteobacteria</taxon>
        <taxon>Hyphomicrobiales</taxon>
        <taxon>Blastochloridaceae</taxon>
        <taxon>Blastochloris</taxon>
    </lineage>
</organism>
<dbReference type="Proteomes" id="UP000320948">
    <property type="component" value="Unassembled WGS sequence"/>
</dbReference>
<evidence type="ECO:0000313" key="1">
    <source>
        <dbReference type="EMBL" id="TKW61894.1"/>
    </source>
</evidence>
<accession>A0A6N4RFL7</accession>
<reference evidence="1 2" key="1">
    <citation type="journal article" date="2017" name="Nat. Commun.">
        <title>In situ click chemistry generation of cyclooxygenase-2 inhibitors.</title>
        <authorList>
            <person name="Bhardwaj A."/>
            <person name="Kaur J."/>
            <person name="Wuest M."/>
            <person name="Wuest F."/>
        </authorList>
    </citation>
    <scope>NUCLEOTIDE SEQUENCE [LARGE SCALE GENOMIC DNA]</scope>
    <source>
        <strain evidence="1">S2_018_000_R2_106</strain>
    </source>
</reference>
<gene>
    <name evidence="1" type="ORF">DI628_04545</name>
</gene>
<name>A0A6N4RFL7_BLAVI</name>
<protein>
    <submittedName>
        <fullName evidence="1">Uncharacterized protein</fullName>
    </submittedName>
</protein>